<keyword evidence="10" id="KW-1185">Reference proteome</keyword>
<name>A0AAJ0BD83_9PEZI</name>
<dbReference type="SUPFAM" id="SSF53474">
    <property type="entry name" value="alpha/beta-Hydrolases"/>
    <property type="match status" value="1"/>
</dbReference>
<evidence type="ECO:0000256" key="5">
    <source>
        <dbReference type="ARBA" id="ARBA00022824"/>
    </source>
</evidence>
<organism evidence="9 10">
    <name type="scientific">Echria macrotheca</name>
    <dbReference type="NCBI Taxonomy" id="438768"/>
    <lineage>
        <taxon>Eukaryota</taxon>
        <taxon>Fungi</taxon>
        <taxon>Dikarya</taxon>
        <taxon>Ascomycota</taxon>
        <taxon>Pezizomycotina</taxon>
        <taxon>Sordariomycetes</taxon>
        <taxon>Sordariomycetidae</taxon>
        <taxon>Sordariales</taxon>
        <taxon>Schizotheciaceae</taxon>
        <taxon>Echria</taxon>
    </lineage>
</organism>
<comment type="similarity">
    <text evidence="4">Belongs to the putative lipase ROG1 family.</text>
</comment>
<dbReference type="PANTHER" id="PTHR48182:SF2">
    <property type="entry name" value="PROTEIN SERAC1"/>
    <property type="match status" value="1"/>
</dbReference>
<evidence type="ECO:0000313" key="10">
    <source>
        <dbReference type="Proteomes" id="UP001239445"/>
    </source>
</evidence>
<dbReference type="InterPro" id="IPR052374">
    <property type="entry name" value="SERAC1"/>
</dbReference>
<evidence type="ECO:0000256" key="4">
    <source>
        <dbReference type="ARBA" id="ARBA00007920"/>
    </source>
</evidence>
<comment type="subcellular location">
    <subcellularLocation>
        <location evidence="2">Endoplasmic reticulum</location>
    </subcellularLocation>
    <subcellularLocation>
        <location evidence="3">Membrane</location>
    </subcellularLocation>
    <subcellularLocation>
        <location evidence="1">Mitochondrion</location>
    </subcellularLocation>
</comment>
<evidence type="ECO:0000256" key="6">
    <source>
        <dbReference type="ARBA" id="ARBA00023128"/>
    </source>
</evidence>
<dbReference type="Gene3D" id="3.40.50.1820">
    <property type="entry name" value="alpha/beta hydrolase"/>
    <property type="match status" value="1"/>
</dbReference>
<dbReference type="EMBL" id="MU839832">
    <property type="protein sequence ID" value="KAK1756155.1"/>
    <property type="molecule type" value="Genomic_DNA"/>
</dbReference>
<dbReference type="Pfam" id="PF05057">
    <property type="entry name" value="DUF676"/>
    <property type="match status" value="1"/>
</dbReference>
<dbReference type="Proteomes" id="UP001239445">
    <property type="component" value="Unassembled WGS sequence"/>
</dbReference>
<evidence type="ECO:0000313" key="9">
    <source>
        <dbReference type="EMBL" id="KAK1756155.1"/>
    </source>
</evidence>
<accession>A0AAJ0BD83</accession>
<evidence type="ECO:0000256" key="1">
    <source>
        <dbReference type="ARBA" id="ARBA00004173"/>
    </source>
</evidence>
<keyword evidence="7" id="KW-0472">Membrane</keyword>
<evidence type="ECO:0000259" key="8">
    <source>
        <dbReference type="Pfam" id="PF05057"/>
    </source>
</evidence>
<proteinExistence type="inferred from homology"/>
<evidence type="ECO:0000256" key="7">
    <source>
        <dbReference type="ARBA" id="ARBA00023136"/>
    </source>
</evidence>
<dbReference type="PANTHER" id="PTHR48182">
    <property type="entry name" value="PROTEIN SERAC1"/>
    <property type="match status" value="1"/>
</dbReference>
<evidence type="ECO:0000256" key="3">
    <source>
        <dbReference type="ARBA" id="ARBA00004370"/>
    </source>
</evidence>
<dbReference type="AlphaFoldDB" id="A0AAJ0BD83"/>
<dbReference type="InterPro" id="IPR029058">
    <property type="entry name" value="AB_hydrolase_fold"/>
</dbReference>
<feature type="domain" description="DUF676" evidence="8">
    <location>
        <begin position="18"/>
        <end position="158"/>
    </location>
</feature>
<keyword evidence="6" id="KW-0496">Mitochondrion</keyword>
<dbReference type="GO" id="GO:0016020">
    <property type="term" value="C:membrane"/>
    <property type="evidence" value="ECO:0007669"/>
    <property type="project" value="UniProtKB-SubCell"/>
</dbReference>
<keyword evidence="5" id="KW-0256">Endoplasmic reticulum</keyword>
<reference evidence="9" key="1">
    <citation type="submission" date="2023-06" db="EMBL/GenBank/DDBJ databases">
        <title>Genome-scale phylogeny and comparative genomics of the fungal order Sordariales.</title>
        <authorList>
            <consortium name="Lawrence Berkeley National Laboratory"/>
            <person name="Hensen N."/>
            <person name="Bonometti L."/>
            <person name="Westerberg I."/>
            <person name="Brannstrom I.O."/>
            <person name="Guillou S."/>
            <person name="Cros-Aarteil S."/>
            <person name="Calhoun S."/>
            <person name="Haridas S."/>
            <person name="Kuo A."/>
            <person name="Mondo S."/>
            <person name="Pangilinan J."/>
            <person name="Riley R."/>
            <person name="Labutti K."/>
            <person name="Andreopoulos B."/>
            <person name="Lipzen A."/>
            <person name="Chen C."/>
            <person name="Yanf M."/>
            <person name="Daum C."/>
            <person name="Ng V."/>
            <person name="Clum A."/>
            <person name="Steindorff A."/>
            <person name="Ohm R."/>
            <person name="Martin F."/>
            <person name="Silar P."/>
            <person name="Natvig D."/>
            <person name="Lalanne C."/>
            <person name="Gautier V."/>
            <person name="Ament-Velasquez S.L."/>
            <person name="Kruys A."/>
            <person name="Hutchinson M.I."/>
            <person name="Powell A.J."/>
            <person name="Barry K."/>
            <person name="Miller A.N."/>
            <person name="Grigoriev I.V."/>
            <person name="Debuchy R."/>
            <person name="Gladieux P."/>
            <person name="Thoren M.H."/>
            <person name="Johannesson H."/>
        </authorList>
    </citation>
    <scope>NUCLEOTIDE SEQUENCE</scope>
    <source>
        <strain evidence="9">PSN4</strain>
    </source>
</reference>
<evidence type="ECO:0000256" key="2">
    <source>
        <dbReference type="ARBA" id="ARBA00004240"/>
    </source>
</evidence>
<protein>
    <recommendedName>
        <fullName evidence="8">DUF676 domain-containing protein</fullName>
    </recommendedName>
</protein>
<comment type="caution">
    <text evidence="9">The sequence shown here is derived from an EMBL/GenBank/DDBJ whole genome shotgun (WGS) entry which is preliminary data.</text>
</comment>
<dbReference type="GO" id="GO:0005783">
    <property type="term" value="C:endoplasmic reticulum"/>
    <property type="evidence" value="ECO:0007669"/>
    <property type="project" value="UniProtKB-SubCell"/>
</dbReference>
<gene>
    <name evidence="9" type="ORF">QBC47DRAFT_401053</name>
</gene>
<dbReference type="GO" id="GO:0005739">
    <property type="term" value="C:mitochondrion"/>
    <property type="evidence" value="ECO:0007669"/>
    <property type="project" value="UniProtKB-SubCell"/>
</dbReference>
<sequence>MPGLRQVVDGGLSPKVDVVAVHGLNPKGADAKRHAWETWTAGDKLWLRDELPKSFPDARVYLYEYDSRVFSNKPTFSTAANELLDKLTGARRKDAASRPLILIGHNLGGLLIKQALVNAHNNSRYSHIKDATVGLMFFATPHGGGKNRENVKANLGLTAASICGFVGFSSTDSIVEAVSPGSVFEDTLTEAFRHQLEAYTLVSFWGKRDTIVNEASATFGLPGYRETILPLDAAHSDICKFDMASQEDQDNYVTVENNFSWLFEKCVESIANQEMETRIQALLPTADRAANKTGSFVR</sequence>
<dbReference type="InterPro" id="IPR007751">
    <property type="entry name" value="DUF676_lipase-like"/>
</dbReference>